<dbReference type="EMBL" id="CAEZYH010000009">
    <property type="protein sequence ID" value="CAB4711321.1"/>
    <property type="molecule type" value="Genomic_DNA"/>
</dbReference>
<dbReference type="EMBL" id="CAFBMF010000005">
    <property type="protein sequence ID" value="CAB4888815.1"/>
    <property type="molecule type" value="Genomic_DNA"/>
</dbReference>
<dbReference type="InterPro" id="IPR050491">
    <property type="entry name" value="AmpC-like"/>
</dbReference>
<dbReference type="AlphaFoldDB" id="A0A6J6QHL1"/>
<accession>A0A6J6QHL1</accession>
<protein>
    <submittedName>
        <fullName evidence="2">Unannotated protein</fullName>
    </submittedName>
</protein>
<dbReference type="SUPFAM" id="SSF56601">
    <property type="entry name" value="beta-lactamase/transpeptidase-like"/>
    <property type="match status" value="1"/>
</dbReference>
<evidence type="ECO:0000313" key="2">
    <source>
        <dbReference type="EMBL" id="CAB4711321.1"/>
    </source>
</evidence>
<dbReference type="Gene3D" id="3.40.710.10">
    <property type="entry name" value="DD-peptidase/beta-lactamase superfamily"/>
    <property type="match status" value="1"/>
</dbReference>
<dbReference type="EMBL" id="CAFAAL010000006">
    <property type="protein sequence ID" value="CAB4792881.1"/>
    <property type="molecule type" value="Genomic_DNA"/>
</dbReference>
<dbReference type="Pfam" id="PF00144">
    <property type="entry name" value="Beta-lactamase"/>
    <property type="match status" value="1"/>
</dbReference>
<dbReference type="PANTHER" id="PTHR46825">
    <property type="entry name" value="D-ALANYL-D-ALANINE-CARBOXYPEPTIDASE/ENDOPEPTIDASE AMPH"/>
    <property type="match status" value="1"/>
</dbReference>
<dbReference type="EMBL" id="CAFBLJ010000017">
    <property type="protein sequence ID" value="CAB4861818.1"/>
    <property type="molecule type" value="Genomic_DNA"/>
</dbReference>
<evidence type="ECO:0000259" key="1">
    <source>
        <dbReference type="Pfam" id="PF00144"/>
    </source>
</evidence>
<dbReference type="InterPro" id="IPR012338">
    <property type="entry name" value="Beta-lactam/transpept-like"/>
</dbReference>
<evidence type="ECO:0000313" key="7">
    <source>
        <dbReference type="EMBL" id="CAB5019283.1"/>
    </source>
</evidence>
<organism evidence="2">
    <name type="scientific">freshwater metagenome</name>
    <dbReference type="NCBI Taxonomy" id="449393"/>
    <lineage>
        <taxon>unclassified sequences</taxon>
        <taxon>metagenomes</taxon>
        <taxon>ecological metagenomes</taxon>
    </lineage>
</organism>
<proteinExistence type="predicted"/>
<evidence type="ECO:0000313" key="6">
    <source>
        <dbReference type="EMBL" id="CAB4888815.1"/>
    </source>
</evidence>
<evidence type="ECO:0000313" key="5">
    <source>
        <dbReference type="EMBL" id="CAB4861818.1"/>
    </source>
</evidence>
<dbReference type="PANTHER" id="PTHR46825:SF9">
    <property type="entry name" value="BETA-LACTAMASE-RELATED DOMAIN-CONTAINING PROTEIN"/>
    <property type="match status" value="1"/>
</dbReference>
<name>A0A6J6QHL1_9ZZZZ</name>
<evidence type="ECO:0000313" key="4">
    <source>
        <dbReference type="EMBL" id="CAB4792881.1"/>
    </source>
</evidence>
<feature type="domain" description="Beta-lactamase-related" evidence="1">
    <location>
        <begin position="41"/>
        <end position="348"/>
    </location>
</feature>
<dbReference type="EMBL" id="CAFBPS010000005">
    <property type="protein sequence ID" value="CAB5019283.1"/>
    <property type="molecule type" value="Genomic_DNA"/>
</dbReference>
<sequence>MSSTTITTTTTTHAPTTLPLLEGPLPLPDFFDRTLRMYTLDAGARDVSVAVMYGGQVIHTYADSAVKSSRVVNPQTTFRIASVSKVVTAETAMTLVDQGLLQLDEPIVGLVADNIGLTLADERARDITVRQLLSHTSGISNFLKIFFEAGSYDQMSMLTEVLGQALETEPGSTYKYSNVNFILLGKAIELVTGLSYQDAVNQLVLSPLGLQSFRLVGTYEFGPSDALHAVSGGRTYMEQLGAAGAWVATASDVAKLLDSIDWRSPSRHVVSNENMKLMLEPATPQGVTPLWNYGLGLRLFTSGDWGHSGSIENVHAMVLHRPDGLVVSVLVNGVKPKETDDLILAIDEAVLASHTGVAATTTVAP</sequence>
<dbReference type="EMBL" id="CAEZZP010000045">
    <property type="protein sequence ID" value="CAB4771898.1"/>
    <property type="molecule type" value="Genomic_DNA"/>
</dbReference>
<gene>
    <name evidence="2" type="ORF">UFOPK2658_00422</name>
    <name evidence="3" type="ORF">UFOPK2880_00865</name>
    <name evidence="4" type="ORF">UFOPK3004_00149</name>
    <name evidence="5" type="ORF">UFOPK3304_00500</name>
    <name evidence="6" type="ORF">UFOPK3494_00165</name>
    <name evidence="7" type="ORF">UFOPK4134_00171</name>
</gene>
<evidence type="ECO:0000313" key="3">
    <source>
        <dbReference type="EMBL" id="CAB4771898.1"/>
    </source>
</evidence>
<reference evidence="2" key="1">
    <citation type="submission" date="2020-05" db="EMBL/GenBank/DDBJ databases">
        <authorList>
            <person name="Chiriac C."/>
            <person name="Salcher M."/>
            <person name="Ghai R."/>
            <person name="Kavagutti S V."/>
        </authorList>
    </citation>
    <scope>NUCLEOTIDE SEQUENCE</scope>
</reference>
<dbReference type="InterPro" id="IPR001466">
    <property type="entry name" value="Beta-lactam-related"/>
</dbReference>